<organism evidence="3 4">
    <name type="scientific">Rhodococcus hoagii</name>
    <name type="common">Corynebacterium equii</name>
    <dbReference type="NCBI Taxonomy" id="43767"/>
    <lineage>
        <taxon>Bacteria</taxon>
        <taxon>Bacillati</taxon>
        <taxon>Actinomycetota</taxon>
        <taxon>Actinomycetes</taxon>
        <taxon>Mycobacteriales</taxon>
        <taxon>Nocardiaceae</taxon>
        <taxon>Prescottella</taxon>
    </lineage>
</organism>
<evidence type="ECO:0000313" key="2">
    <source>
        <dbReference type="EMBL" id="MBM4627713.1"/>
    </source>
</evidence>
<dbReference type="NCBIfam" id="TIGR01764">
    <property type="entry name" value="excise"/>
    <property type="match status" value="1"/>
</dbReference>
<protein>
    <submittedName>
        <fullName evidence="2">Excisionase family DNA-binding protein</fullName>
    </submittedName>
</protein>
<evidence type="ECO:0000259" key="1">
    <source>
        <dbReference type="Pfam" id="PF12728"/>
    </source>
</evidence>
<dbReference type="EMBL" id="WUXD01000011">
    <property type="protein sequence ID" value="MBM4627713.1"/>
    <property type="molecule type" value="Genomic_DNA"/>
</dbReference>
<dbReference type="Pfam" id="PF12728">
    <property type="entry name" value="HTH_17"/>
    <property type="match status" value="1"/>
</dbReference>
<reference evidence="3 4" key="1">
    <citation type="journal article" date="2016" name="Genome Biol. Evol.">
        <title>Pangenome and Phylogenomic Analysis of the Pathogenic Actinobacterium Rhodococcus equi.</title>
        <authorList>
            <person name="Anastasi E."/>
            <person name="MacArthur I."/>
            <person name="Scortti M."/>
            <person name="Alvarez S."/>
            <person name="Giguere S."/>
            <person name="Vazquez-Boland J.A."/>
        </authorList>
    </citation>
    <scope>NUCLEOTIDE SEQUENCE [LARGE SCALE GENOMIC DNA]</scope>
    <source>
        <strain evidence="3 4">PAM1271</strain>
    </source>
</reference>
<comment type="caution">
    <text evidence="3">The sequence shown here is derived from an EMBL/GenBank/DDBJ whole genome shotgun (WGS) entry which is preliminary data.</text>
</comment>
<sequence>MAVKIHPSAHAVATPPGSVLLSPFAVRVLADALDEFTRLHRTYEPTKHLRPDAEAVIARVTGLSRRSHVSRDEIDGVTAIPETGDVDTATAAKLLGITTGGVRRRIYAGRIAAHHDGKTWRIPRHQLPGAPTR</sequence>
<dbReference type="GO" id="GO:0003677">
    <property type="term" value="F:DNA binding"/>
    <property type="evidence" value="ECO:0007669"/>
    <property type="project" value="UniProtKB-KW"/>
</dbReference>
<evidence type="ECO:0000313" key="4">
    <source>
        <dbReference type="Proteomes" id="UP000193518"/>
    </source>
</evidence>
<dbReference type="RefSeq" id="WP_022598698.1">
    <property type="nucleotide sequence ID" value="NZ_AP025268.1"/>
</dbReference>
<feature type="domain" description="Helix-turn-helix" evidence="1">
    <location>
        <begin position="87"/>
        <end position="127"/>
    </location>
</feature>
<name>A0AAE5MI92_RHOHA</name>
<gene>
    <name evidence="3" type="ORF">A5N68_15635</name>
    <name evidence="2" type="ORF">GS453_12780</name>
</gene>
<dbReference type="AlphaFoldDB" id="A0AAE5MI92"/>
<reference evidence="2" key="2">
    <citation type="submission" date="2019-11" db="EMBL/GenBank/DDBJ databases">
        <title>Spread of Macrolides and rifampicin resistant Rhodococcus equi in clinical isolates in the USA.</title>
        <authorList>
            <person name="Alvarez-Narvaez S."/>
            <person name="Huber L."/>
            <person name="Cohen N.D."/>
            <person name="Slovis N."/>
            <person name="Greiter M."/>
            <person name="Giguere S."/>
            <person name="Hart K."/>
        </authorList>
    </citation>
    <scope>NUCLEOTIDE SEQUENCE</scope>
    <source>
        <strain evidence="2">Lh_38</strain>
    </source>
</reference>
<dbReference type="Proteomes" id="UP000193518">
    <property type="component" value="Unassembled WGS sequence"/>
</dbReference>
<keyword evidence="2" id="KW-0238">DNA-binding</keyword>
<accession>A0AAE5MI92</accession>
<dbReference type="Proteomes" id="UP000738270">
    <property type="component" value="Unassembled WGS sequence"/>
</dbReference>
<proteinExistence type="predicted"/>
<dbReference type="InterPro" id="IPR010093">
    <property type="entry name" value="SinI_DNA-bd"/>
</dbReference>
<evidence type="ECO:0000313" key="3">
    <source>
        <dbReference type="EMBL" id="ORM25392.1"/>
    </source>
</evidence>
<dbReference type="InterPro" id="IPR041657">
    <property type="entry name" value="HTH_17"/>
</dbReference>
<dbReference type="EMBL" id="LWIC01000006">
    <property type="protein sequence ID" value="ORM25392.1"/>
    <property type="molecule type" value="Genomic_DNA"/>
</dbReference>